<gene>
    <name evidence="1" type="ORF">STRTUCAR8_08073</name>
</gene>
<reference evidence="1 2" key="1">
    <citation type="journal article" date="2011" name="Plasmid">
        <title>Streptomyces turgidiscabies Car8 contains a modular pathogenicity island that shares virulence genes with other actinobacterial plant pathogens.</title>
        <authorList>
            <person name="Huguet-Tapia J.C."/>
            <person name="Badger J.H."/>
            <person name="Loria R."/>
            <person name="Pettis G.S."/>
        </authorList>
    </citation>
    <scope>NUCLEOTIDE SEQUENCE [LARGE SCALE GENOMIC DNA]</scope>
    <source>
        <strain evidence="1 2">Car8</strain>
    </source>
</reference>
<feature type="non-terminal residue" evidence="1">
    <location>
        <position position="22"/>
    </location>
</feature>
<proteinExistence type="predicted"/>
<comment type="caution">
    <text evidence="1">The sequence shown here is derived from an EMBL/GenBank/DDBJ whole genome shotgun (WGS) entry which is preliminary data.</text>
</comment>
<dbReference type="Proteomes" id="UP000010931">
    <property type="component" value="Unassembled WGS sequence"/>
</dbReference>
<dbReference type="AlphaFoldDB" id="L7FCB3"/>
<evidence type="ECO:0000313" key="1">
    <source>
        <dbReference type="EMBL" id="ELP68907.1"/>
    </source>
</evidence>
<keyword evidence="2" id="KW-1185">Reference proteome</keyword>
<protein>
    <submittedName>
        <fullName evidence="1">Uncharacterized protein</fullName>
    </submittedName>
</protein>
<sequence>MRRSERFSGPWLQWSLMDRERP</sequence>
<organism evidence="1 2">
    <name type="scientific">Streptomyces turgidiscabies (strain Car8)</name>
    <dbReference type="NCBI Taxonomy" id="698760"/>
    <lineage>
        <taxon>Bacteria</taxon>
        <taxon>Bacillati</taxon>
        <taxon>Actinomycetota</taxon>
        <taxon>Actinomycetes</taxon>
        <taxon>Kitasatosporales</taxon>
        <taxon>Streptomycetaceae</taxon>
        <taxon>Streptomyces</taxon>
    </lineage>
</organism>
<evidence type="ECO:0000313" key="2">
    <source>
        <dbReference type="Proteomes" id="UP000010931"/>
    </source>
</evidence>
<accession>L7FCB3</accession>
<name>L7FCB3_STRT8</name>
<dbReference type="EMBL" id="AEJB01000190">
    <property type="protein sequence ID" value="ELP68907.1"/>
    <property type="molecule type" value="Genomic_DNA"/>
</dbReference>